<dbReference type="Gene3D" id="3.30.70.330">
    <property type="match status" value="1"/>
</dbReference>
<dbReference type="VEuPathDB" id="FungiDB:P170DRAFT_488937"/>
<protein>
    <recommendedName>
        <fullName evidence="3">RRM domain-containing protein</fullName>
    </recommendedName>
</protein>
<dbReference type="GeneID" id="36561680"/>
<feature type="domain" description="RRM" evidence="3">
    <location>
        <begin position="104"/>
        <end position="181"/>
    </location>
</feature>
<dbReference type="GO" id="GO:0003723">
    <property type="term" value="F:RNA binding"/>
    <property type="evidence" value="ECO:0007669"/>
    <property type="project" value="UniProtKB-UniRule"/>
</dbReference>
<evidence type="ECO:0000256" key="2">
    <source>
        <dbReference type="SAM" id="MobiDB-lite"/>
    </source>
</evidence>
<evidence type="ECO:0000313" key="4">
    <source>
        <dbReference type="EMBL" id="PLB52346.1"/>
    </source>
</evidence>
<name>A0A2I2GHI8_9EURO</name>
<dbReference type="SUPFAM" id="SSF54928">
    <property type="entry name" value="RNA-binding domain, RBD"/>
    <property type="match status" value="1"/>
</dbReference>
<dbReference type="STRING" id="1392250.A0A2I2GHI8"/>
<dbReference type="InterPro" id="IPR012677">
    <property type="entry name" value="Nucleotide-bd_a/b_plait_sf"/>
</dbReference>
<dbReference type="InterPro" id="IPR000504">
    <property type="entry name" value="RRM_dom"/>
</dbReference>
<evidence type="ECO:0000313" key="5">
    <source>
        <dbReference type="Proteomes" id="UP000234275"/>
    </source>
</evidence>
<evidence type="ECO:0000256" key="1">
    <source>
        <dbReference type="PROSITE-ProRule" id="PRU00176"/>
    </source>
</evidence>
<organism evidence="4 5">
    <name type="scientific">Aspergillus steynii IBT 23096</name>
    <dbReference type="NCBI Taxonomy" id="1392250"/>
    <lineage>
        <taxon>Eukaryota</taxon>
        <taxon>Fungi</taxon>
        <taxon>Dikarya</taxon>
        <taxon>Ascomycota</taxon>
        <taxon>Pezizomycotina</taxon>
        <taxon>Eurotiomycetes</taxon>
        <taxon>Eurotiomycetidae</taxon>
        <taxon>Eurotiales</taxon>
        <taxon>Aspergillaceae</taxon>
        <taxon>Aspergillus</taxon>
        <taxon>Aspergillus subgen. Circumdati</taxon>
    </lineage>
</organism>
<evidence type="ECO:0000259" key="3">
    <source>
        <dbReference type="PROSITE" id="PS50102"/>
    </source>
</evidence>
<keyword evidence="1" id="KW-0694">RNA-binding</keyword>
<feature type="compositionally biased region" description="Acidic residues" evidence="2">
    <location>
        <begin position="265"/>
        <end position="278"/>
    </location>
</feature>
<gene>
    <name evidence="4" type="ORF">P170DRAFT_488937</name>
</gene>
<dbReference type="OrthoDB" id="4502569at2759"/>
<keyword evidence="5" id="KW-1185">Reference proteome</keyword>
<dbReference type="EMBL" id="MSFO01000002">
    <property type="protein sequence ID" value="PLB52346.1"/>
    <property type="molecule type" value="Genomic_DNA"/>
</dbReference>
<dbReference type="Proteomes" id="UP000234275">
    <property type="component" value="Unassembled WGS sequence"/>
</dbReference>
<dbReference type="AlphaFoldDB" id="A0A2I2GHI8"/>
<dbReference type="CDD" id="cd00590">
    <property type="entry name" value="RRM_SF"/>
    <property type="match status" value="1"/>
</dbReference>
<dbReference type="RefSeq" id="XP_024707648.1">
    <property type="nucleotide sequence ID" value="XM_024853979.1"/>
</dbReference>
<feature type="region of interest" description="Disordered" evidence="2">
    <location>
        <begin position="206"/>
        <end position="295"/>
    </location>
</feature>
<feature type="compositionally biased region" description="Basic and acidic residues" evidence="2">
    <location>
        <begin position="241"/>
        <end position="264"/>
    </location>
</feature>
<dbReference type="SMART" id="SM00360">
    <property type="entry name" value="RRM"/>
    <property type="match status" value="1"/>
</dbReference>
<sequence>MNNYYYPQFPVPLQPMAPHHPQGPWPQNPGHGAFMAPPGFFGPPAPPIFFMAPGMAPQPPFAPVMPVMRPHMGPMVFPPPPPPAIAPQTPINDGNAQGILPREFRVHVGNLPRSMDEAQVRDALRRTFMNIGPCFIRPMLEARFPTAFVQFTAPGHAEQARRLHQNVRIRGRLLRIELAEGGRWPANQNGLIFPVHPIEPVAPVEPVVPAPRPQPQPYQGPLIVHSVPPSSLPDRDEGEERPEKEEEEKKKEEEKEEEEKKKVEEEEEEKGEEKEEDSTPGPTPTRPQTPDRTSLEGYIRYFTLLAAEELGHTDQPHIIESVAADMEDEYRKKDETSAIVLRLDKA</sequence>
<dbReference type="PROSITE" id="PS50102">
    <property type="entry name" value="RRM"/>
    <property type="match status" value="1"/>
</dbReference>
<comment type="caution">
    <text evidence="4">The sequence shown here is derived from an EMBL/GenBank/DDBJ whole genome shotgun (WGS) entry which is preliminary data.</text>
</comment>
<accession>A0A2I2GHI8</accession>
<feature type="compositionally biased region" description="Pro residues" evidence="2">
    <location>
        <begin position="206"/>
        <end position="218"/>
    </location>
</feature>
<reference evidence="4 5" key="1">
    <citation type="submission" date="2016-12" db="EMBL/GenBank/DDBJ databases">
        <title>The genomes of Aspergillus section Nigri reveals drivers in fungal speciation.</title>
        <authorList>
            <consortium name="DOE Joint Genome Institute"/>
            <person name="Vesth T.C."/>
            <person name="Nybo J."/>
            <person name="Theobald S."/>
            <person name="Brandl J."/>
            <person name="Frisvad J.C."/>
            <person name="Nielsen K.F."/>
            <person name="Lyhne E.K."/>
            <person name="Kogle M.E."/>
            <person name="Kuo A."/>
            <person name="Riley R."/>
            <person name="Clum A."/>
            <person name="Nolan M."/>
            <person name="Lipzen A."/>
            <person name="Salamov A."/>
            <person name="Henrissat B."/>
            <person name="Wiebenga A."/>
            <person name="De Vries R.P."/>
            <person name="Grigoriev I.V."/>
            <person name="Mortensen U.H."/>
            <person name="Andersen M.R."/>
            <person name="Baker S.E."/>
        </authorList>
    </citation>
    <scope>NUCLEOTIDE SEQUENCE [LARGE SCALE GENOMIC DNA]</scope>
    <source>
        <strain evidence="4 5">IBT 23096</strain>
    </source>
</reference>
<dbReference type="InterPro" id="IPR035979">
    <property type="entry name" value="RBD_domain_sf"/>
</dbReference>
<proteinExistence type="predicted"/>